<protein>
    <submittedName>
        <fullName evidence="1">Uncharacterized protein</fullName>
    </submittedName>
</protein>
<dbReference type="EMBL" id="BMII01000008">
    <property type="protein sequence ID" value="GGB52993.1"/>
    <property type="molecule type" value="Genomic_DNA"/>
</dbReference>
<accession>A0ABQ1IYP0</accession>
<keyword evidence="2" id="KW-1185">Reference proteome</keyword>
<reference evidence="2" key="1">
    <citation type="journal article" date="2019" name="Int. J. Syst. Evol. Microbiol.">
        <title>The Global Catalogue of Microorganisms (GCM) 10K type strain sequencing project: providing services to taxonomists for standard genome sequencing and annotation.</title>
        <authorList>
            <consortium name="The Broad Institute Genomics Platform"/>
            <consortium name="The Broad Institute Genome Sequencing Center for Infectious Disease"/>
            <person name="Wu L."/>
            <person name="Ma J."/>
        </authorList>
    </citation>
    <scope>NUCLEOTIDE SEQUENCE [LARGE SCALE GENOMIC DNA]</scope>
    <source>
        <strain evidence="2">CGMCC 1.15339</strain>
    </source>
</reference>
<name>A0ABQ1IYP0_9GAMM</name>
<organism evidence="1 2">
    <name type="scientific">Shewanella inventionis</name>
    <dbReference type="NCBI Taxonomy" id="1738770"/>
    <lineage>
        <taxon>Bacteria</taxon>
        <taxon>Pseudomonadati</taxon>
        <taxon>Pseudomonadota</taxon>
        <taxon>Gammaproteobacteria</taxon>
        <taxon>Alteromonadales</taxon>
        <taxon>Shewanellaceae</taxon>
        <taxon>Shewanella</taxon>
    </lineage>
</organism>
<evidence type="ECO:0000313" key="1">
    <source>
        <dbReference type="EMBL" id="GGB52993.1"/>
    </source>
</evidence>
<proteinExistence type="predicted"/>
<comment type="caution">
    <text evidence="1">The sequence shown here is derived from an EMBL/GenBank/DDBJ whole genome shotgun (WGS) entry which is preliminary data.</text>
</comment>
<evidence type="ECO:0000313" key="2">
    <source>
        <dbReference type="Proteomes" id="UP000617555"/>
    </source>
</evidence>
<gene>
    <name evidence="1" type="ORF">GCM10011607_11870</name>
</gene>
<sequence>MTFPSDLTTTDSNEYSKAPDTLIVRKVYGSNDHLNFLVKKERWDELIADYEDTEMAITELICRSEAKKIGMDFEPDIEVIIEEHRI</sequence>
<dbReference type="RefSeq" id="WP_188737974.1">
    <property type="nucleotide sequence ID" value="NZ_BMII01000008.1"/>
</dbReference>
<dbReference type="Proteomes" id="UP000617555">
    <property type="component" value="Unassembled WGS sequence"/>
</dbReference>